<accession>A0AAV4DAH5</accession>
<evidence type="ECO:0000313" key="1">
    <source>
        <dbReference type="EMBL" id="GFO41032.1"/>
    </source>
</evidence>
<protein>
    <submittedName>
        <fullName evidence="1">Uncharacterized protein</fullName>
    </submittedName>
</protein>
<reference evidence="1 2" key="1">
    <citation type="journal article" date="2021" name="Elife">
        <title>Chloroplast acquisition without the gene transfer in kleptoplastic sea slugs, Plakobranchus ocellatus.</title>
        <authorList>
            <person name="Maeda T."/>
            <person name="Takahashi S."/>
            <person name="Yoshida T."/>
            <person name="Shimamura S."/>
            <person name="Takaki Y."/>
            <person name="Nagai Y."/>
            <person name="Toyoda A."/>
            <person name="Suzuki Y."/>
            <person name="Arimoto A."/>
            <person name="Ishii H."/>
            <person name="Satoh N."/>
            <person name="Nishiyama T."/>
            <person name="Hasebe M."/>
            <person name="Maruyama T."/>
            <person name="Minagawa J."/>
            <person name="Obokata J."/>
            <person name="Shigenobu S."/>
        </authorList>
    </citation>
    <scope>NUCLEOTIDE SEQUENCE [LARGE SCALE GENOMIC DNA]</scope>
</reference>
<gene>
    <name evidence="1" type="ORF">PoB_006753700</name>
</gene>
<comment type="caution">
    <text evidence="1">The sequence shown here is derived from an EMBL/GenBank/DDBJ whole genome shotgun (WGS) entry which is preliminary data.</text>
</comment>
<keyword evidence="2" id="KW-1185">Reference proteome</keyword>
<dbReference type="EMBL" id="BLXT01007646">
    <property type="protein sequence ID" value="GFO41032.1"/>
    <property type="molecule type" value="Genomic_DNA"/>
</dbReference>
<sequence>MFALMDRLESCEKLGAYQDNGSNQSPLSSSVQYFKLFRADLKSSGNKNSGCPQQSSQTRFLSSLLSLPPFSPESLRNDRLRIGSFNLAGFAQQICSDRWICGNARAKAQSQMSGTKDLDMSRIKLEL</sequence>
<name>A0AAV4DAH5_9GAST</name>
<proteinExistence type="predicted"/>
<dbReference type="Proteomes" id="UP000735302">
    <property type="component" value="Unassembled WGS sequence"/>
</dbReference>
<evidence type="ECO:0000313" key="2">
    <source>
        <dbReference type="Proteomes" id="UP000735302"/>
    </source>
</evidence>
<dbReference type="AlphaFoldDB" id="A0AAV4DAH5"/>
<organism evidence="1 2">
    <name type="scientific">Plakobranchus ocellatus</name>
    <dbReference type="NCBI Taxonomy" id="259542"/>
    <lineage>
        <taxon>Eukaryota</taxon>
        <taxon>Metazoa</taxon>
        <taxon>Spiralia</taxon>
        <taxon>Lophotrochozoa</taxon>
        <taxon>Mollusca</taxon>
        <taxon>Gastropoda</taxon>
        <taxon>Heterobranchia</taxon>
        <taxon>Euthyneura</taxon>
        <taxon>Panpulmonata</taxon>
        <taxon>Sacoglossa</taxon>
        <taxon>Placobranchoidea</taxon>
        <taxon>Plakobranchidae</taxon>
        <taxon>Plakobranchus</taxon>
    </lineage>
</organism>